<feature type="non-terminal residue" evidence="1">
    <location>
        <position position="97"/>
    </location>
</feature>
<proteinExistence type="predicted"/>
<comment type="caution">
    <text evidence="1">The sequence shown here is derived from an EMBL/GenBank/DDBJ whole genome shotgun (WGS) entry which is preliminary data.</text>
</comment>
<gene>
    <name evidence="1" type="ORF">ILEXP_LOCUS44201</name>
</gene>
<reference evidence="1 2" key="1">
    <citation type="submission" date="2024-02" db="EMBL/GenBank/DDBJ databases">
        <authorList>
            <person name="Vignale AGUSTIN F."/>
            <person name="Sosa J E."/>
            <person name="Modenutti C."/>
        </authorList>
    </citation>
    <scope>NUCLEOTIDE SEQUENCE [LARGE SCALE GENOMIC DNA]</scope>
</reference>
<dbReference type="Proteomes" id="UP001642360">
    <property type="component" value="Unassembled WGS sequence"/>
</dbReference>
<organism evidence="1 2">
    <name type="scientific">Ilex paraguariensis</name>
    <name type="common">yerba mate</name>
    <dbReference type="NCBI Taxonomy" id="185542"/>
    <lineage>
        <taxon>Eukaryota</taxon>
        <taxon>Viridiplantae</taxon>
        <taxon>Streptophyta</taxon>
        <taxon>Embryophyta</taxon>
        <taxon>Tracheophyta</taxon>
        <taxon>Spermatophyta</taxon>
        <taxon>Magnoliopsida</taxon>
        <taxon>eudicotyledons</taxon>
        <taxon>Gunneridae</taxon>
        <taxon>Pentapetalae</taxon>
        <taxon>asterids</taxon>
        <taxon>campanulids</taxon>
        <taxon>Aquifoliales</taxon>
        <taxon>Aquifoliaceae</taxon>
        <taxon>Ilex</taxon>
    </lineage>
</organism>
<accession>A0ABC8TY77</accession>
<name>A0ABC8TY77_9AQUA</name>
<dbReference type="EMBL" id="CAUOFW020006376">
    <property type="protein sequence ID" value="CAK9174452.1"/>
    <property type="molecule type" value="Genomic_DNA"/>
</dbReference>
<sequence length="97" mass="10518">MIGGCDAPFCVNAVMDWLSGVSFVADLSSSVFALSGCWGWQVLLKHYVGMLMGPRSDTSWMYICNVHGLFSSWYTVFGGCPHTWTGFSMDAFSGAVA</sequence>
<evidence type="ECO:0000313" key="1">
    <source>
        <dbReference type="EMBL" id="CAK9174452.1"/>
    </source>
</evidence>
<protein>
    <submittedName>
        <fullName evidence="1">Uncharacterized protein</fullName>
    </submittedName>
</protein>
<dbReference type="AlphaFoldDB" id="A0ABC8TY77"/>
<keyword evidence="2" id="KW-1185">Reference proteome</keyword>
<evidence type="ECO:0000313" key="2">
    <source>
        <dbReference type="Proteomes" id="UP001642360"/>
    </source>
</evidence>